<dbReference type="AlphaFoldDB" id="A0A315EVQ1"/>
<keyword evidence="6 10" id="KW-0547">Nucleotide-binding</keyword>
<name>A0A315EVQ1_9BURK</name>
<feature type="short sequence motif" description="'KMSKS' region" evidence="10">
    <location>
        <begin position="242"/>
        <end position="246"/>
    </location>
</feature>
<reference evidence="13 14" key="1">
    <citation type="submission" date="2017-04" db="EMBL/GenBank/DDBJ databases">
        <title>Unexpected and diverse lifestyles within the genus Limnohabitans.</title>
        <authorList>
            <person name="Kasalicky V."/>
            <person name="Mehrshad M."/>
            <person name="Andrei S.-A."/>
            <person name="Salcher M."/>
            <person name="Kratochvilova H."/>
            <person name="Simek K."/>
            <person name="Ghai R."/>
        </authorList>
    </citation>
    <scope>NUCLEOTIDE SEQUENCE [LARGE SCALE GENOMIC DNA]</scope>
    <source>
        <strain evidence="13 14">MWH-C5</strain>
    </source>
</reference>
<protein>
    <recommendedName>
        <fullName evidence="10">Glutamate--tRNA ligase</fullName>
        <ecNumber evidence="10">6.1.1.17</ecNumber>
    </recommendedName>
    <alternativeName>
        <fullName evidence="10">Glutamyl-tRNA synthetase</fullName>
        <shortName evidence="10">GluRS</shortName>
    </alternativeName>
</protein>
<keyword evidence="8 10" id="KW-0648">Protein biosynthesis</keyword>
<dbReference type="CDD" id="cd00808">
    <property type="entry name" value="GluRS_core"/>
    <property type="match status" value="1"/>
</dbReference>
<dbReference type="InterPro" id="IPR045462">
    <property type="entry name" value="aa-tRNA-synth_I_cd-bd"/>
</dbReference>
<keyword evidence="7 10" id="KW-0067">ATP-binding</keyword>
<evidence type="ECO:0000256" key="4">
    <source>
        <dbReference type="ARBA" id="ARBA00022490"/>
    </source>
</evidence>
<dbReference type="PROSITE" id="PS00178">
    <property type="entry name" value="AA_TRNA_LIGASE_I"/>
    <property type="match status" value="1"/>
</dbReference>
<evidence type="ECO:0000259" key="12">
    <source>
        <dbReference type="Pfam" id="PF19269"/>
    </source>
</evidence>
<dbReference type="EMBL" id="NESP01000001">
    <property type="protein sequence ID" value="PUE60024.1"/>
    <property type="molecule type" value="Genomic_DNA"/>
</dbReference>
<keyword evidence="9 10" id="KW-0030">Aminoacyl-tRNA synthetase</keyword>
<dbReference type="PANTHER" id="PTHR43311:SF2">
    <property type="entry name" value="GLUTAMATE--TRNA LIGASE, MITOCHONDRIAL-RELATED"/>
    <property type="match status" value="1"/>
</dbReference>
<dbReference type="Proteomes" id="UP000251341">
    <property type="component" value="Unassembled WGS sequence"/>
</dbReference>
<feature type="domain" description="Glutamyl/glutaminyl-tRNA synthetase class Ib catalytic" evidence="11">
    <location>
        <begin position="3"/>
        <end position="310"/>
    </location>
</feature>
<sequence>MTKIRTRFAPSPTGFIHLGNIRSALYPWAFARATGGDFILRIEDTDLERSNQASVDVIIEGMKWLGLDHDEGPFYQMQRMDRYKAVLEVLKAGGHVYPCYMSMEELDALREQQMANKEKPRYNGTWRPEPGKTLPAIPEGVKPVLRFKNPQGGSVVWEDKVKGRIEISNDELDDLVIARPDGTPTYNFCVVVDDIDMAITHVIRGDDHVNNTPRQINIFKALGKEIPVYAHLPTVLNEQGEKMSKRNGAKAVTQYRDEGYLPDAMVNYLARLGWSHGDDEIFSRAQFLEWFNLDHLGRSAAQFDEAKLKWVNAQHLKAMADDALAPLISAELAKRGIVADDRLPAICGLFKDRCDTLLVLADWSAAFYNDVTPQADDVAKHITPAVLPALDALAAKLNAIVEWSTANVSAAFKEVLTEQGLKMPQLAMPVRVLVMGTPQTPSVDAVLFLCGKEKVLARLTKR</sequence>
<dbReference type="GO" id="GO:0008270">
    <property type="term" value="F:zinc ion binding"/>
    <property type="evidence" value="ECO:0007669"/>
    <property type="project" value="InterPro"/>
</dbReference>
<dbReference type="RefSeq" id="WP_108359182.1">
    <property type="nucleotide sequence ID" value="NZ_NESP01000001.1"/>
</dbReference>
<evidence type="ECO:0000256" key="5">
    <source>
        <dbReference type="ARBA" id="ARBA00022598"/>
    </source>
</evidence>
<comment type="caution">
    <text evidence="13">The sequence shown here is derived from an EMBL/GenBank/DDBJ whole genome shotgun (WGS) entry which is preliminary data.</text>
</comment>
<dbReference type="InterPro" id="IPR008925">
    <property type="entry name" value="aa_tRNA-synth_I_cd-bd_sf"/>
</dbReference>
<dbReference type="InterPro" id="IPR014729">
    <property type="entry name" value="Rossmann-like_a/b/a_fold"/>
</dbReference>
<evidence type="ECO:0000256" key="9">
    <source>
        <dbReference type="ARBA" id="ARBA00023146"/>
    </source>
</evidence>
<dbReference type="GO" id="GO:0000049">
    <property type="term" value="F:tRNA binding"/>
    <property type="evidence" value="ECO:0007669"/>
    <property type="project" value="InterPro"/>
</dbReference>
<comment type="catalytic activity">
    <reaction evidence="10">
        <text>tRNA(Glu) + L-glutamate + ATP = L-glutamyl-tRNA(Glu) + AMP + diphosphate</text>
        <dbReference type="Rhea" id="RHEA:23540"/>
        <dbReference type="Rhea" id="RHEA-COMP:9663"/>
        <dbReference type="Rhea" id="RHEA-COMP:9680"/>
        <dbReference type="ChEBI" id="CHEBI:29985"/>
        <dbReference type="ChEBI" id="CHEBI:30616"/>
        <dbReference type="ChEBI" id="CHEBI:33019"/>
        <dbReference type="ChEBI" id="CHEBI:78442"/>
        <dbReference type="ChEBI" id="CHEBI:78520"/>
        <dbReference type="ChEBI" id="CHEBI:456215"/>
        <dbReference type="EC" id="6.1.1.17"/>
    </reaction>
</comment>
<feature type="binding site" evidence="10">
    <location>
        <position position="245"/>
    </location>
    <ligand>
        <name>ATP</name>
        <dbReference type="ChEBI" id="CHEBI:30616"/>
    </ligand>
</feature>
<gene>
    <name evidence="10" type="primary">gltX</name>
    <name evidence="13" type="ORF">B9Z44_10820</name>
</gene>
<evidence type="ECO:0000313" key="14">
    <source>
        <dbReference type="Proteomes" id="UP000251341"/>
    </source>
</evidence>
<evidence type="ECO:0000256" key="8">
    <source>
        <dbReference type="ARBA" id="ARBA00022917"/>
    </source>
</evidence>
<organism evidence="13 14">
    <name type="scientific">Limnohabitans curvus</name>
    <dbReference type="NCBI Taxonomy" id="323423"/>
    <lineage>
        <taxon>Bacteria</taxon>
        <taxon>Pseudomonadati</taxon>
        <taxon>Pseudomonadota</taxon>
        <taxon>Betaproteobacteria</taxon>
        <taxon>Burkholderiales</taxon>
        <taxon>Comamonadaceae</taxon>
        <taxon>Limnohabitans</taxon>
    </lineage>
</organism>
<dbReference type="InterPro" id="IPR020751">
    <property type="entry name" value="aa-tRNA-synth_I_codon-bd_sub2"/>
</dbReference>
<dbReference type="PRINTS" id="PR00987">
    <property type="entry name" value="TRNASYNTHGLU"/>
</dbReference>
<evidence type="ECO:0000256" key="2">
    <source>
        <dbReference type="ARBA" id="ARBA00007894"/>
    </source>
</evidence>
<keyword evidence="4 10" id="KW-0963">Cytoplasm</keyword>
<dbReference type="EC" id="6.1.1.17" evidence="10"/>
<comment type="function">
    <text evidence="10">Catalyzes the attachment of glutamate to tRNA(Glu) in a two-step reaction: glutamate is first activated by ATP to form Glu-AMP and then transferred to the acceptor end of tRNA(Glu).</text>
</comment>
<accession>A0A315EVQ1</accession>
<dbReference type="InterPro" id="IPR000924">
    <property type="entry name" value="Glu/Gln-tRNA-synth"/>
</dbReference>
<feature type="domain" description="Aminoacyl-tRNA synthetase class I anticodon-binding" evidence="12">
    <location>
        <begin position="338"/>
        <end position="461"/>
    </location>
</feature>
<dbReference type="SUPFAM" id="SSF48163">
    <property type="entry name" value="An anticodon-binding domain of class I aminoacyl-tRNA synthetases"/>
    <property type="match status" value="1"/>
</dbReference>
<evidence type="ECO:0000256" key="1">
    <source>
        <dbReference type="ARBA" id="ARBA00004496"/>
    </source>
</evidence>
<keyword evidence="5 10" id="KW-0436">Ligase</keyword>
<dbReference type="InterPro" id="IPR033910">
    <property type="entry name" value="GluRS_core"/>
</dbReference>
<dbReference type="InterPro" id="IPR020058">
    <property type="entry name" value="Glu/Gln-tRNA-synth_Ib_cat-dom"/>
</dbReference>
<keyword evidence="14" id="KW-1185">Reference proteome</keyword>
<comment type="caution">
    <text evidence="10">Lacks conserved residue(s) required for the propagation of feature annotation.</text>
</comment>
<evidence type="ECO:0000256" key="3">
    <source>
        <dbReference type="ARBA" id="ARBA00011245"/>
    </source>
</evidence>
<dbReference type="GO" id="GO:0005524">
    <property type="term" value="F:ATP binding"/>
    <property type="evidence" value="ECO:0007669"/>
    <property type="project" value="UniProtKB-UniRule"/>
</dbReference>
<dbReference type="Gene3D" id="3.40.50.620">
    <property type="entry name" value="HUPs"/>
    <property type="match status" value="1"/>
</dbReference>
<dbReference type="Gene3D" id="1.10.10.350">
    <property type="match status" value="1"/>
</dbReference>
<evidence type="ECO:0000313" key="13">
    <source>
        <dbReference type="EMBL" id="PUE60024.1"/>
    </source>
</evidence>
<evidence type="ECO:0000256" key="6">
    <source>
        <dbReference type="ARBA" id="ARBA00022741"/>
    </source>
</evidence>
<dbReference type="GO" id="GO:0005829">
    <property type="term" value="C:cytosol"/>
    <property type="evidence" value="ECO:0007669"/>
    <property type="project" value="TreeGrafter"/>
</dbReference>
<dbReference type="InterPro" id="IPR004527">
    <property type="entry name" value="Glu-tRNA-ligase_bac/mito"/>
</dbReference>
<dbReference type="PANTHER" id="PTHR43311">
    <property type="entry name" value="GLUTAMATE--TRNA LIGASE"/>
    <property type="match status" value="1"/>
</dbReference>
<dbReference type="InterPro" id="IPR001412">
    <property type="entry name" value="aa-tRNA-synth_I_CS"/>
</dbReference>
<dbReference type="InterPro" id="IPR049940">
    <property type="entry name" value="GluQ/Sye"/>
</dbReference>
<dbReference type="GO" id="GO:0004818">
    <property type="term" value="F:glutamate-tRNA ligase activity"/>
    <property type="evidence" value="ECO:0007669"/>
    <property type="project" value="UniProtKB-UniRule"/>
</dbReference>
<dbReference type="Pfam" id="PF00749">
    <property type="entry name" value="tRNA-synt_1c"/>
    <property type="match status" value="1"/>
</dbReference>
<comment type="subcellular location">
    <subcellularLocation>
        <location evidence="1 10">Cytoplasm</location>
    </subcellularLocation>
</comment>
<dbReference type="FunFam" id="3.40.50.620:FF:000007">
    <property type="entry name" value="Glutamate--tRNA ligase"/>
    <property type="match status" value="1"/>
</dbReference>
<dbReference type="NCBIfam" id="TIGR00464">
    <property type="entry name" value="gltX_bact"/>
    <property type="match status" value="1"/>
</dbReference>
<evidence type="ECO:0000259" key="11">
    <source>
        <dbReference type="Pfam" id="PF00749"/>
    </source>
</evidence>
<dbReference type="GO" id="GO:0006424">
    <property type="term" value="P:glutamyl-tRNA aminoacylation"/>
    <property type="evidence" value="ECO:0007669"/>
    <property type="project" value="UniProtKB-UniRule"/>
</dbReference>
<feature type="short sequence motif" description="'HIGH' region" evidence="10">
    <location>
        <begin position="10"/>
        <end position="20"/>
    </location>
</feature>
<proteinExistence type="inferred from homology"/>
<comment type="similarity">
    <text evidence="2 10">Belongs to the class-I aminoacyl-tRNA synthetase family. Glutamate--tRNA ligase type 1 subfamily.</text>
</comment>
<dbReference type="Pfam" id="PF19269">
    <property type="entry name" value="Anticodon_2"/>
    <property type="match status" value="1"/>
</dbReference>
<comment type="subunit">
    <text evidence="3 10">Monomer.</text>
</comment>
<dbReference type="SUPFAM" id="SSF52374">
    <property type="entry name" value="Nucleotidylyl transferase"/>
    <property type="match status" value="1"/>
</dbReference>
<evidence type="ECO:0000256" key="10">
    <source>
        <dbReference type="HAMAP-Rule" id="MF_00022"/>
    </source>
</evidence>
<evidence type="ECO:0000256" key="7">
    <source>
        <dbReference type="ARBA" id="ARBA00022840"/>
    </source>
</evidence>
<dbReference type="HAMAP" id="MF_00022">
    <property type="entry name" value="Glu_tRNA_synth_type1"/>
    <property type="match status" value="1"/>
</dbReference>